<evidence type="ECO:0000313" key="1">
    <source>
        <dbReference type="EMBL" id="MBE1606310.1"/>
    </source>
</evidence>
<dbReference type="Gene3D" id="2.130.10.10">
    <property type="entry name" value="YVTN repeat-like/Quinoprotein amine dehydrogenase"/>
    <property type="match status" value="1"/>
</dbReference>
<dbReference type="InterPro" id="IPR015943">
    <property type="entry name" value="WD40/YVTN_repeat-like_dom_sf"/>
</dbReference>
<dbReference type="EMBL" id="JADBEM010000001">
    <property type="protein sequence ID" value="MBE1606310.1"/>
    <property type="molecule type" value="Genomic_DNA"/>
</dbReference>
<dbReference type="Proteomes" id="UP000638648">
    <property type="component" value="Unassembled WGS sequence"/>
</dbReference>
<dbReference type="AlphaFoldDB" id="A0A927N069"/>
<dbReference type="SUPFAM" id="SSF110296">
    <property type="entry name" value="Oligoxyloglucan reducing end-specific cellobiohydrolase"/>
    <property type="match status" value="1"/>
</dbReference>
<sequence length="300" mass="32135">MTPAGIYVGTDDGLYVLGADKRQELPGRRLRVLAGHGNAIWAIVGEAEIFTAGSAPIWRHVTRLRDVRATALYPTPDGVLIGTTDAQVYRLVDGLPRQLESFQSVAGRETWHTPWGDPASVRSISADDDMTYVNVHVGGIVRTTDHGVSWEPTIDIEADVHQVLALPGDRPVLAATARGLATSWDHGTSWSDRTLGLTGTYSRALAVCGDTVLLSASYGPDGRDAAVYRGEVEGVRLERCRRGLPASLSDNVDTHCLSGDGATAAFGTSDGSVFVSQDAGRTWEQIAEGLPPVRCVFVRE</sequence>
<accession>A0A927N069</accession>
<name>A0A927N069_9ACTN</name>
<keyword evidence="2" id="KW-1185">Reference proteome</keyword>
<organism evidence="1 2">
    <name type="scientific">Actinopolymorpha pittospori</name>
    <dbReference type="NCBI Taxonomy" id="648752"/>
    <lineage>
        <taxon>Bacteria</taxon>
        <taxon>Bacillati</taxon>
        <taxon>Actinomycetota</taxon>
        <taxon>Actinomycetes</taxon>
        <taxon>Propionibacteriales</taxon>
        <taxon>Actinopolymorphaceae</taxon>
        <taxon>Actinopolymorpha</taxon>
    </lineage>
</organism>
<protein>
    <recommendedName>
        <fullName evidence="3">BNR/Asp-box repeat-containing protein</fullName>
    </recommendedName>
</protein>
<evidence type="ECO:0000313" key="2">
    <source>
        <dbReference type="Proteomes" id="UP000638648"/>
    </source>
</evidence>
<comment type="caution">
    <text evidence="1">The sequence shown here is derived from an EMBL/GenBank/DDBJ whole genome shotgun (WGS) entry which is preliminary data.</text>
</comment>
<reference evidence="1" key="1">
    <citation type="submission" date="2020-10" db="EMBL/GenBank/DDBJ databases">
        <title>Sequencing the genomes of 1000 actinobacteria strains.</title>
        <authorList>
            <person name="Klenk H.-P."/>
        </authorList>
    </citation>
    <scope>NUCLEOTIDE SEQUENCE</scope>
    <source>
        <strain evidence="1">DSM 45354</strain>
    </source>
</reference>
<dbReference type="RefSeq" id="WP_192750461.1">
    <property type="nucleotide sequence ID" value="NZ_BAABJL010000085.1"/>
</dbReference>
<gene>
    <name evidence="1" type="ORF">HEB94_003158</name>
</gene>
<proteinExistence type="predicted"/>
<evidence type="ECO:0008006" key="3">
    <source>
        <dbReference type="Google" id="ProtNLM"/>
    </source>
</evidence>